<dbReference type="InterPro" id="IPR056884">
    <property type="entry name" value="NPHP3-like_N"/>
</dbReference>
<evidence type="ECO:0000256" key="1">
    <source>
        <dbReference type="ARBA" id="ARBA00022737"/>
    </source>
</evidence>
<dbReference type="Proteomes" id="UP000184330">
    <property type="component" value="Unassembled WGS sequence"/>
</dbReference>
<reference evidence="3 4" key="1">
    <citation type="submission" date="2016-03" db="EMBL/GenBank/DDBJ databases">
        <authorList>
            <person name="Ploux O."/>
        </authorList>
    </citation>
    <scope>NUCLEOTIDE SEQUENCE [LARGE SCALE GENOMIC DNA]</scope>
    <source>
        <strain evidence="3 4">UAMH 11012</strain>
    </source>
</reference>
<dbReference type="PANTHER" id="PTHR10039:SF16">
    <property type="entry name" value="GPI INOSITOL-DEACYLASE"/>
    <property type="match status" value="1"/>
</dbReference>
<protein>
    <recommendedName>
        <fullName evidence="2">Nephrocystin 3-like N-terminal domain-containing protein</fullName>
    </recommendedName>
</protein>
<evidence type="ECO:0000313" key="3">
    <source>
        <dbReference type="EMBL" id="CZR55933.1"/>
    </source>
</evidence>
<gene>
    <name evidence="3" type="ORF">PAC_05821</name>
</gene>
<proteinExistence type="predicted"/>
<evidence type="ECO:0000259" key="2">
    <source>
        <dbReference type="Pfam" id="PF24883"/>
    </source>
</evidence>
<accession>A0A1L7WT67</accession>
<feature type="domain" description="Nephrocystin 3-like N-terminal" evidence="2">
    <location>
        <begin position="103"/>
        <end position="197"/>
    </location>
</feature>
<dbReference type="STRING" id="576137.A0A1L7WT67"/>
<dbReference type="OrthoDB" id="21416at2759"/>
<keyword evidence="1" id="KW-0677">Repeat</keyword>
<dbReference type="EMBL" id="FJOG01000007">
    <property type="protein sequence ID" value="CZR55933.1"/>
    <property type="molecule type" value="Genomic_DNA"/>
</dbReference>
<keyword evidence="4" id="KW-1185">Reference proteome</keyword>
<sequence>MGSPIWGPVKLAMMAANDRLETIEKLTQLLHRIVTSLERYSNYENLFHNHITVRNAVGLLYSDVLDLCSRVEVPGISVVVYLEDRGCSRIWQVHSRPFIIGQLHEVLRTLASQLLARHDSLYPLFAKLHEESGQKEAKSLVNLKLSTCSGISTLLSPIWIVANAADECNDAVELIQSLVDLTKLPGTTPVKLVLVCRDEPALLEALQRCTTVDIGDLLISPNDSRALIWRYVKDRVGLCKNIAGTELGSQVPEGVAAAADGLWMYARLIMDEIQRLPSRAAIERQL</sequence>
<dbReference type="PANTHER" id="PTHR10039">
    <property type="entry name" value="AMELOGENIN"/>
    <property type="match status" value="1"/>
</dbReference>
<evidence type="ECO:0000313" key="4">
    <source>
        <dbReference type="Proteomes" id="UP000184330"/>
    </source>
</evidence>
<organism evidence="3 4">
    <name type="scientific">Phialocephala subalpina</name>
    <dbReference type="NCBI Taxonomy" id="576137"/>
    <lineage>
        <taxon>Eukaryota</taxon>
        <taxon>Fungi</taxon>
        <taxon>Dikarya</taxon>
        <taxon>Ascomycota</taxon>
        <taxon>Pezizomycotina</taxon>
        <taxon>Leotiomycetes</taxon>
        <taxon>Helotiales</taxon>
        <taxon>Mollisiaceae</taxon>
        <taxon>Phialocephala</taxon>
        <taxon>Phialocephala fortinii species complex</taxon>
    </lineage>
</organism>
<dbReference type="AlphaFoldDB" id="A0A1L7WT67"/>
<name>A0A1L7WT67_9HELO</name>
<dbReference type="Pfam" id="PF24883">
    <property type="entry name" value="NPHP3_N"/>
    <property type="match status" value="1"/>
</dbReference>